<feature type="transmembrane region" description="Helical" evidence="2">
    <location>
        <begin position="266"/>
        <end position="286"/>
    </location>
</feature>
<proteinExistence type="predicted"/>
<keyword evidence="2" id="KW-0472">Membrane</keyword>
<feature type="transmembrane region" description="Helical" evidence="2">
    <location>
        <begin position="222"/>
        <end position="246"/>
    </location>
</feature>
<feature type="transmembrane region" description="Helical" evidence="2">
    <location>
        <begin position="141"/>
        <end position="163"/>
    </location>
</feature>
<sequence length="480" mass="50827">MNTAVLWAALATGVLSMVLLSNGVGVNLLLVALPAAVTAYFAARQAGRVQARPWTLAWGIGGLALLLVPAVRAAQWPSLLAVATAIGLASLALHGSRTWPGVVLSPFGLVDSLPKGALWGWRGVRTRAGNASGNVGSALRALAVTAVLLLVFGALFAGADAAFADLLSRLVPDMSVGDGPWRLVLFTLGLFGALAAAHTAAAPLRWDSFETSPGRARGRGEWALPLLVLCVLFAVFNAIQLAVLFGGYKAVLDKTGQTYSEYARQGFWQLLLATLLTLLVIVLALCWAPRGGPGDRNLVRGVLGTLCALTLVVVASAVRRMDMYVEAYGLTRLRISVVTVELWLGLVILLIMAAGVWGARRLPRAVAASAAVGALAFGLASPDGLIAENNVRRYEKTHKFDLEYVRGLSADAVPALDRLREPMRSCVLGPLAQGLGPATASWYEISWGEVRARQILEERPPTTTDPGTCESSGESLEYYR</sequence>
<evidence type="ECO:0000313" key="4">
    <source>
        <dbReference type="Proteomes" id="UP001596180"/>
    </source>
</evidence>
<gene>
    <name evidence="3" type="ORF">ACFPZI_08020</name>
</gene>
<evidence type="ECO:0000256" key="1">
    <source>
        <dbReference type="SAM" id="MobiDB-lite"/>
    </source>
</evidence>
<evidence type="ECO:0000256" key="2">
    <source>
        <dbReference type="SAM" id="Phobius"/>
    </source>
</evidence>
<feature type="transmembrane region" description="Helical" evidence="2">
    <location>
        <begin position="55"/>
        <end position="72"/>
    </location>
</feature>
<feature type="transmembrane region" description="Helical" evidence="2">
    <location>
        <begin position="183"/>
        <end position="201"/>
    </location>
</feature>
<feature type="transmembrane region" description="Helical" evidence="2">
    <location>
        <begin position="338"/>
        <end position="359"/>
    </location>
</feature>
<keyword evidence="2" id="KW-0812">Transmembrane</keyword>
<keyword evidence="2" id="KW-1133">Transmembrane helix</keyword>
<feature type="compositionally biased region" description="Polar residues" evidence="1">
    <location>
        <begin position="461"/>
        <end position="474"/>
    </location>
</feature>
<accession>A0ABW1DTU2</accession>
<dbReference type="Proteomes" id="UP001596180">
    <property type="component" value="Unassembled WGS sequence"/>
</dbReference>
<dbReference type="Pfam" id="PF13687">
    <property type="entry name" value="DUF4153"/>
    <property type="match status" value="1"/>
</dbReference>
<dbReference type="InterPro" id="IPR025291">
    <property type="entry name" value="DUF4153"/>
</dbReference>
<feature type="transmembrane region" description="Helical" evidence="2">
    <location>
        <begin position="26"/>
        <end position="43"/>
    </location>
</feature>
<reference evidence="4" key="1">
    <citation type="journal article" date="2019" name="Int. J. Syst. Evol. Microbiol.">
        <title>The Global Catalogue of Microorganisms (GCM) 10K type strain sequencing project: providing services to taxonomists for standard genome sequencing and annotation.</title>
        <authorList>
            <consortium name="The Broad Institute Genomics Platform"/>
            <consortium name="The Broad Institute Genome Sequencing Center for Infectious Disease"/>
            <person name="Wu L."/>
            <person name="Ma J."/>
        </authorList>
    </citation>
    <scope>NUCLEOTIDE SEQUENCE [LARGE SCALE GENOMIC DNA]</scope>
    <source>
        <strain evidence="4">JCM 10411</strain>
    </source>
</reference>
<keyword evidence="4" id="KW-1185">Reference proteome</keyword>
<dbReference type="EMBL" id="JBHSOA010000014">
    <property type="protein sequence ID" value="MFC5851779.1"/>
    <property type="molecule type" value="Genomic_DNA"/>
</dbReference>
<name>A0ABW1DTU2_9ACTN</name>
<feature type="transmembrane region" description="Helical" evidence="2">
    <location>
        <begin position="298"/>
        <end position="318"/>
    </location>
</feature>
<feature type="region of interest" description="Disordered" evidence="1">
    <location>
        <begin position="456"/>
        <end position="480"/>
    </location>
</feature>
<protein>
    <submittedName>
        <fullName evidence="3">DUF4153 domain-containing protein</fullName>
    </submittedName>
</protein>
<organism evidence="3 4">
    <name type="scientific">Streptomyces chlorus</name>
    <dbReference type="NCBI Taxonomy" id="887452"/>
    <lineage>
        <taxon>Bacteria</taxon>
        <taxon>Bacillati</taxon>
        <taxon>Actinomycetota</taxon>
        <taxon>Actinomycetes</taxon>
        <taxon>Kitasatosporales</taxon>
        <taxon>Streptomycetaceae</taxon>
        <taxon>Streptomyces</taxon>
    </lineage>
</organism>
<comment type="caution">
    <text evidence="3">The sequence shown here is derived from an EMBL/GenBank/DDBJ whole genome shotgun (WGS) entry which is preliminary data.</text>
</comment>
<evidence type="ECO:0000313" key="3">
    <source>
        <dbReference type="EMBL" id="MFC5851779.1"/>
    </source>
</evidence>